<sequence>IAAEATWLFYGVVRRGERDGRGLVVVDLSDVRVKGGDGITGDGNRGRRGKGAVVRRSRLENRTGRRNGGSSDSRWPEQTHDCIMVSL</sequence>
<reference evidence="2 3" key="1">
    <citation type="journal article" date="2021" name="BMC Genomics">
        <title>Datura genome reveals duplications of psychoactive alkaloid biosynthetic genes and high mutation rate following tissue culture.</title>
        <authorList>
            <person name="Rajewski A."/>
            <person name="Carter-House D."/>
            <person name="Stajich J."/>
            <person name="Litt A."/>
        </authorList>
    </citation>
    <scope>NUCLEOTIDE SEQUENCE [LARGE SCALE GENOMIC DNA]</scope>
    <source>
        <strain evidence="2">AR-01</strain>
    </source>
</reference>
<dbReference type="EMBL" id="JACEIK010001835">
    <property type="protein sequence ID" value="MCD7472495.1"/>
    <property type="molecule type" value="Genomic_DNA"/>
</dbReference>
<accession>A0ABS8TPC3</accession>
<evidence type="ECO:0000313" key="2">
    <source>
        <dbReference type="EMBL" id="MCD7472495.1"/>
    </source>
</evidence>
<feature type="non-terminal residue" evidence="2">
    <location>
        <position position="1"/>
    </location>
</feature>
<organism evidence="2 3">
    <name type="scientific">Datura stramonium</name>
    <name type="common">Jimsonweed</name>
    <name type="synonym">Common thornapple</name>
    <dbReference type="NCBI Taxonomy" id="4076"/>
    <lineage>
        <taxon>Eukaryota</taxon>
        <taxon>Viridiplantae</taxon>
        <taxon>Streptophyta</taxon>
        <taxon>Embryophyta</taxon>
        <taxon>Tracheophyta</taxon>
        <taxon>Spermatophyta</taxon>
        <taxon>Magnoliopsida</taxon>
        <taxon>eudicotyledons</taxon>
        <taxon>Gunneridae</taxon>
        <taxon>Pentapetalae</taxon>
        <taxon>asterids</taxon>
        <taxon>lamiids</taxon>
        <taxon>Solanales</taxon>
        <taxon>Solanaceae</taxon>
        <taxon>Solanoideae</taxon>
        <taxon>Datureae</taxon>
        <taxon>Datura</taxon>
    </lineage>
</organism>
<evidence type="ECO:0000256" key="1">
    <source>
        <dbReference type="SAM" id="MobiDB-lite"/>
    </source>
</evidence>
<gene>
    <name evidence="2" type="ORF">HAX54_013751</name>
</gene>
<feature type="compositionally biased region" description="Basic residues" evidence="1">
    <location>
        <begin position="46"/>
        <end position="56"/>
    </location>
</feature>
<feature type="region of interest" description="Disordered" evidence="1">
    <location>
        <begin position="36"/>
        <end position="87"/>
    </location>
</feature>
<comment type="caution">
    <text evidence="2">The sequence shown here is derived from an EMBL/GenBank/DDBJ whole genome shotgun (WGS) entry which is preliminary data.</text>
</comment>
<protein>
    <submittedName>
        <fullName evidence="2">Uncharacterized protein</fullName>
    </submittedName>
</protein>
<proteinExistence type="predicted"/>
<evidence type="ECO:0000313" key="3">
    <source>
        <dbReference type="Proteomes" id="UP000823775"/>
    </source>
</evidence>
<dbReference type="Proteomes" id="UP000823775">
    <property type="component" value="Unassembled WGS sequence"/>
</dbReference>
<keyword evidence="3" id="KW-1185">Reference proteome</keyword>
<name>A0ABS8TPC3_DATST</name>
<feature type="non-terminal residue" evidence="2">
    <location>
        <position position="87"/>
    </location>
</feature>